<keyword evidence="3" id="KW-1185">Reference proteome</keyword>
<dbReference type="EMBL" id="JAIWYP010000009">
    <property type="protein sequence ID" value="KAH3775821.1"/>
    <property type="molecule type" value="Genomic_DNA"/>
</dbReference>
<accession>A0A9D4IHN3</accession>
<gene>
    <name evidence="2" type="ORF">DPMN_177228</name>
</gene>
<reference evidence="2" key="2">
    <citation type="submission" date="2020-11" db="EMBL/GenBank/DDBJ databases">
        <authorList>
            <person name="McCartney M.A."/>
            <person name="Auch B."/>
            <person name="Kono T."/>
            <person name="Mallez S."/>
            <person name="Becker A."/>
            <person name="Gohl D.M."/>
            <person name="Silverstein K.A.T."/>
            <person name="Koren S."/>
            <person name="Bechman K.B."/>
            <person name="Herman A."/>
            <person name="Abrahante J.E."/>
            <person name="Garbe J."/>
        </authorList>
    </citation>
    <scope>NUCLEOTIDE SEQUENCE</scope>
    <source>
        <strain evidence="2">Duluth1</strain>
        <tissue evidence="2">Whole animal</tissue>
    </source>
</reference>
<feature type="compositionally biased region" description="Polar residues" evidence="1">
    <location>
        <begin position="311"/>
        <end position="327"/>
    </location>
</feature>
<sequence length="459" mass="52099">MDIKWKKSALNDLLSADINFGGCQVKTLAKKGESVIFPVGTLNRVPEVTSALWLANFRSALIDHELSNESIREVLVLYRYHLFEEKYRTEIEQREKELNTSKLNTHSRNEKVKAHNITNRVKAIQTDLKVDYGEIMLGGPILFGREQSNGETLNVHAGTEASELDCKGPLRPTELLDRIIKTHKMRRDIIIPTMTQNGDSTSDASSARTRKHGPSLPRFGYEPSRGRTSNLPRNNELCRLLASPDSQTATHLCDTTHENNNSVLDLIPRPPLVEKKNVSKRQGSIVCKGGRSSPGDHQKWCVYYEANISQDTTDPKSGTPRTQGDNVQSDKLKDRDKSIPSLPRSKTSLEFETKFQRPDLPDYQSLHRDVYLRALADSRARLVFKKAHNFATQTTRPWVFSYFGDMKRGKTCIDLRKNSNEMAHIFGKGHTDFTHYYDMFVKAKLNRKKADLAKGTDNV</sequence>
<evidence type="ECO:0000313" key="2">
    <source>
        <dbReference type="EMBL" id="KAH3775821.1"/>
    </source>
</evidence>
<feature type="compositionally biased region" description="Polar residues" evidence="1">
    <location>
        <begin position="194"/>
        <end position="207"/>
    </location>
</feature>
<proteinExistence type="predicted"/>
<name>A0A9D4IHN3_DREPO</name>
<evidence type="ECO:0000313" key="3">
    <source>
        <dbReference type="Proteomes" id="UP000828390"/>
    </source>
</evidence>
<feature type="region of interest" description="Disordered" evidence="1">
    <location>
        <begin position="311"/>
        <end position="343"/>
    </location>
</feature>
<feature type="compositionally biased region" description="Basic and acidic residues" evidence="1">
    <location>
        <begin position="328"/>
        <end position="338"/>
    </location>
</feature>
<feature type="region of interest" description="Disordered" evidence="1">
    <location>
        <begin position="274"/>
        <end position="294"/>
    </location>
</feature>
<evidence type="ECO:0000256" key="1">
    <source>
        <dbReference type="SAM" id="MobiDB-lite"/>
    </source>
</evidence>
<comment type="caution">
    <text evidence="2">The sequence shown here is derived from an EMBL/GenBank/DDBJ whole genome shotgun (WGS) entry which is preliminary data.</text>
</comment>
<dbReference type="AlphaFoldDB" id="A0A9D4IHN3"/>
<protein>
    <submittedName>
        <fullName evidence="2">Uncharacterized protein</fullName>
    </submittedName>
</protein>
<reference evidence="2" key="1">
    <citation type="journal article" date="2019" name="bioRxiv">
        <title>The Genome of the Zebra Mussel, Dreissena polymorpha: A Resource for Invasive Species Research.</title>
        <authorList>
            <person name="McCartney M.A."/>
            <person name="Auch B."/>
            <person name="Kono T."/>
            <person name="Mallez S."/>
            <person name="Zhang Y."/>
            <person name="Obille A."/>
            <person name="Becker A."/>
            <person name="Abrahante J.E."/>
            <person name="Garbe J."/>
            <person name="Badalamenti J.P."/>
            <person name="Herman A."/>
            <person name="Mangelson H."/>
            <person name="Liachko I."/>
            <person name="Sullivan S."/>
            <person name="Sone E.D."/>
            <person name="Koren S."/>
            <person name="Silverstein K.A.T."/>
            <person name="Beckman K.B."/>
            <person name="Gohl D.M."/>
        </authorList>
    </citation>
    <scope>NUCLEOTIDE SEQUENCE</scope>
    <source>
        <strain evidence="2">Duluth1</strain>
        <tissue evidence="2">Whole animal</tissue>
    </source>
</reference>
<dbReference type="Proteomes" id="UP000828390">
    <property type="component" value="Unassembled WGS sequence"/>
</dbReference>
<organism evidence="2 3">
    <name type="scientific">Dreissena polymorpha</name>
    <name type="common">Zebra mussel</name>
    <name type="synonym">Mytilus polymorpha</name>
    <dbReference type="NCBI Taxonomy" id="45954"/>
    <lineage>
        <taxon>Eukaryota</taxon>
        <taxon>Metazoa</taxon>
        <taxon>Spiralia</taxon>
        <taxon>Lophotrochozoa</taxon>
        <taxon>Mollusca</taxon>
        <taxon>Bivalvia</taxon>
        <taxon>Autobranchia</taxon>
        <taxon>Heteroconchia</taxon>
        <taxon>Euheterodonta</taxon>
        <taxon>Imparidentia</taxon>
        <taxon>Neoheterodontei</taxon>
        <taxon>Myida</taxon>
        <taxon>Dreissenoidea</taxon>
        <taxon>Dreissenidae</taxon>
        <taxon>Dreissena</taxon>
    </lineage>
</organism>
<feature type="region of interest" description="Disordered" evidence="1">
    <location>
        <begin position="194"/>
        <end position="231"/>
    </location>
</feature>